<evidence type="ECO:0008006" key="4">
    <source>
        <dbReference type="Google" id="ProtNLM"/>
    </source>
</evidence>
<sequence>MTRRVVLVTGPPCAGKTTYVRTHAEPGDQVLDQDVLGAKAMRTALAQIHQHHGTTWVIRCAPGPTARQQLVDQLGAEHVHLIAPRDELIARATHRPDRRRHIAAIGKWVTAEATDAPPAHRTVHGGHGAADRARKGRPYRRAKQALQDATQTCWLCGHHGARELDHEPPLSRLLDLGLDPLDPQYHKAAHGTSCPCPTCGQACNQVKGASTRSTRMTCEW</sequence>
<dbReference type="Pfam" id="PF13671">
    <property type="entry name" value="AAA_33"/>
    <property type="match status" value="1"/>
</dbReference>
<name>A0ABN6CK08_9ACTN</name>
<dbReference type="Proteomes" id="UP000676967">
    <property type="component" value="Chromosome"/>
</dbReference>
<organism evidence="2 3">
    <name type="scientific">Actinoplanes ianthinogenes</name>
    <dbReference type="NCBI Taxonomy" id="122358"/>
    <lineage>
        <taxon>Bacteria</taxon>
        <taxon>Bacillati</taxon>
        <taxon>Actinomycetota</taxon>
        <taxon>Actinomycetes</taxon>
        <taxon>Micromonosporales</taxon>
        <taxon>Micromonosporaceae</taxon>
        <taxon>Actinoplanes</taxon>
    </lineage>
</organism>
<evidence type="ECO:0000313" key="2">
    <source>
        <dbReference type="EMBL" id="BCJ45329.1"/>
    </source>
</evidence>
<dbReference type="RefSeq" id="WP_425322626.1">
    <property type="nucleotide sequence ID" value="NZ_AP023356.1"/>
</dbReference>
<evidence type="ECO:0000256" key="1">
    <source>
        <dbReference type="SAM" id="MobiDB-lite"/>
    </source>
</evidence>
<proteinExistence type="predicted"/>
<feature type="region of interest" description="Disordered" evidence="1">
    <location>
        <begin position="117"/>
        <end position="137"/>
    </location>
</feature>
<reference evidence="2 3" key="1">
    <citation type="submission" date="2020-08" db="EMBL/GenBank/DDBJ databases">
        <title>Whole genome shotgun sequence of Actinoplanes ianthinogenes NBRC 13996.</title>
        <authorList>
            <person name="Komaki H."/>
            <person name="Tamura T."/>
        </authorList>
    </citation>
    <scope>NUCLEOTIDE SEQUENCE [LARGE SCALE GENOMIC DNA]</scope>
    <source>
        <strain evidence="2 3">NBRC 13996</strain>
    </source>
</reference>
<gene>
    <name evidence="2" type="ORF">Aiant_59860</name>
</gene>
<accession>A0ABN6CK08</accession>
<dbReference type="Gene3D" id="3.40.50.300">
    <property type="entry name" value="P-loop containing nucleotide triphosphate hydrolases"/>
    <property type="match status" value="1"/>
</dbReference>
<protein>
    <recommendedName>
        <fullName evidence="4">AAA domain-containing protein</fullName>
    </recommendedName>
</protein>
<keyword evidence="3" id="KW-1185">Reference proteome</keyword>
<dbReference type="EMBL" id="AP023356">
    <property type="protein sequence ID" value="BCJ45329.1"/>
    <property type="molecule type" value="Genomic_DNA"/>
</dbReference>
<dbReference type="InterPro" id="IPR027417">
    <property type="entry name" value="P-loop_NTPase"/>
</dbReference>
<dbReference type="SUPFAM" id="SSF52540">
    <property type="entry name" value="P-loop containing nucleoside triphosphate hydrolases"/>
    <property type="match status" value="1"/>
</dbReference>
<evidence type="ECO:0000313" key="3">
    <source>
        <dbReference type="Proteomes" id="UP000676967"/>
    </source>
</evidence>